<feature type="region of interest" description="Disordered" evidence="1">
    <location>
        <begin position="356"/>
        <end position="401"/>
    </location>
</feature>
<evidence type="ECO:0000313" key="3">
    <source>
        <dbReference type="EMBL" id="KAG2487722.1"/>
    </source>
</evidence>
<proteinExistence type="predicted"/>
<evidence type="ECO:0000256" key="2">
    <source>
        <dbReference type="SAM" id="Phobius"/>
    </source>
</evidence>
<dbReference type="PANTHER" id="PTHR24216">
    <property type="entry name" value="PAXILLIN-RELATED"/>
    <property type="match status" value="1"/>
</dbReference>
<organism evidence="3 4">
    <name type="scientific">Edaphochlamys debaryana</name>
    <dbReference type="NCBI Taxonomy" id="47281"/>
    <lineage>
        <taxon>Eukaryota</taxon>
        <taxon>Viridiplantae</taxon>
        <taxon>Chlorophyta</taxon>
        <taxon>core chlorophytes</taxon>
        <taxon>Chlorophyceae</taxon>
        <taxon>CS clade</taxon>
        <taxon>Chlamydomonadales</taxon>
        <taxon>Chlamydomonadales incertae sedis</taxon>
        <taxon>Edaphochlamys</taxon>
    </lineage>
</organism>
<feature type="compositionally biased region" description="Polar residues" evidence="1">
    <location>
        <begin position="1"/>
        <end position="15"/>
    </location>
</feature>
<name>A0A836BT38_9CHLO</name>
<feature type="compositionally biased region" description="Basic and acidic residues" evidence="1">
    <location>
        <begin position="950"/>
        <end position="960"/>
    </location>
</feature>
<sequence>MSGVASATVSASLAQPTPAKPKTSAAGILDRETPILRSRRPTADAGGKPAAAAPPPPYQRWQKSPTDSFLEGVRLFVLSPAFQCAVQLALGMLIVCLFVFVSSMRFIQSCMASTLFIVCSVLVSQDNHLGTRLLGSAMVCGSVTWGAVLGGCALSFASIVPHGPGHSAFICLLSAAILAVLTVNRMGTQPPFLWVLGMVSCLSYGLTVLAGLWQPDRGLIWRQAVGTMLQGMVVGAGTSAVMALVVLPTLAADELRAKVAEAVRGVGKATSRYSSIMFRPEDASKAFCRMPGYGAPRPAQAQPAGLASEDPNADPDPDSTPDPDEHIDDEEVDIEVLLEEAEEMSAEAFLEFLDKVTQPPAPPPPPQAGPGGPGAAPLPPPPYGPLVPWQPPPAEGEEAPEPPIGFVGPPVSALRPLLGRARMCIGTASLEPPLLLASPISPPAWARMVAAADELLTRVAALECLASSSYQIAADASLQCYFGVDLVPPLRRAYAQVATTCATLADTILARGKGGEAAMRVRGCSAAFGLTWEETQAQLRAAMGEAFEGYWTRIRAAKGRQGARVRLIEAHRMRGLAFMWVLTSGIIDAIRELEAAVAAAHGIKHAPAAPPPSAAGPGAAPASGGKAPPAAGGPRPGGGPPPPPPPSFVQRHFGWALHLLLVGLGLPLIGNLVHTIKTEVPALLRPGGIKALLHSRVFQSGVKYWAALTTVLLLIIGLGQRSDTPEVRMYRPVFGYAAAVLSMSERVEATVSKVAFWVVGTAIGGTLGYICMIHTDLATNPYGLMAIICTFTFLVGCLSGHQLRTAIVLTLMTFSAVILCQYRGCCGATGTVEYYAARVLAVIAGGSVPVLVTNLVLPWYTSDWALQVMAGAFKAGMGLARRHYSSFYSDGLRAHAAAHGAAATAELCARFGAPAAPTDGIPVPPSPSGPYSASARSPPPLSTPPPSDTPDPKGTPHDPSHPPPPPSSSDADAVAVLAVAGGDPDDAGVDVGAGRTPQELRASGVPSLPGPPPPPLLAAVTGPLAGVQASLAKDAVAWSRGLLATPAVVHSVLRSSHVLADRLAALGLVTAAPGAVRGAFSGWAFEHVVLPMRADMMAILDGLEALAGAACTLLLQMAGDTRAGEMEQVAARETLMEAVAELARRRLKIRTLVLQQRRSFHARVVGAPVEDLPALTAPDDALRVFSVIFAFIQVSDKATVLARVVAGHQPCAVSWLGRSFRTWFK</sequence>
<keyword evidence="2" id="KW-1133">Transmembrane helix</keyword>
<reference evidence="3" key="1">
    <citation type="journal article" date="2020" name="bioRxiv">
        <title>Comparative genomics of Chlamydomonas.</title>
        <authorList>
            <person name="Craig R.J."/>
            <person name="Hasan A.R."/>
            <person name="Ness R.W."/>
            <person name="Keightley P.D."/>
        </authorList>
    </citation>
    <scope>NUCLEOTIDE SEQUENCE</scope>
    <source>
        <strain evidence="3">CCAP 11/70</strain>
    </source>
</reference>
<accession>A0A836BT38</accession>
<dbReference type="Proteomes" id="UP000612055">
    <property type="component" value="Unassembled WGS sequence"/>
</dbReference>
<feature type="transmembrane region" description="Helical" evidence="2">
    <location>
        <begin position="75"/>
        <end position="100"/>
    </location>
</feature>
<dbReference type="PANTHER" id="PTHR24216:SF65">
    <property type="entry name" value="PAXILLIN-LIKE PROTEIN 1"/>
    <property type="match status" value="1"/>
</dbReference>
<dbReference type="OrthoDB" id="549343at2759"/>
<feature type="transmembrane region" description="Helical" evidence="2">
    <location>
        <begin position="233"/>
        <end position="252"/>
    </location>
</feature>
<feature type="compositionally biased region" description="Pro residues" evidence="1">
    <location>
        <begin position="637"/>
        <end position="647"/>
    </location>
</feature>
<dbReference type="AlphaFoldDB" id="A0A836BT38"/>
<feature type="compositionally biased region" description="Low complexity" evidence="1">
    <location>
        <begin position="615"/>
        <end position="633"/>
    </location>
</feature>
<feature type="compositionally biased region" description="Low complexity" evidence="1">
    <location>
        <begin position="968"/>
        <end position="982"/>
    </location>
</feature>
<feature type="transmembrane region" description="Helical" evidence="2">
    <location>
        <begin position="655"/>
        <end position="676"/>
    </location>
</feature>
<feature type="transmembrane region" description="Helical" evidence="2">
    <location>
        <begin position="136"/>
        <end position="160"/>
    </location>
</feature>
<feature type="transmembrane region" description="Helical" evidence="2">
    <location>
        <begin position="754"/>
        <end position="775"/>
    </location>
</feature>
<evidence type="ECO:0000313" key="4">
    <source>
        <dbReference type="Proteomes" id="UP000612055"/>
    </source>
</evidence>
<feature type="region of interest" description="Disordered" evidence="1">
    <location>
        <begin position="1"/>
        <end position="62"/>
    </location>
</feature>
<feature type="compositionally biased region" description="Low complexity" evidence="1">
    <location>
        <begin position="291"/>
        <end position="305"/>
    </location>
</feature>
<comment type="caution">
    <text evidence="3">The sequence shown here is derived from an EMBL/GenBank/DDBJ whole genome shotgun (WGS) entry which is preliminary data.</text>
</comment>
<feature type="compositionally biased region" description="Pro residues" evidence="1">
    <location>
        <begin position="359"/>
        <end position="368"/>
    </location>
</feature>
<dbReference type="EMBL" id="JAEHOE010000093">
    <property type="protein sequence ID" value="KAG2487722.1"/>
    <property type="molecule type" value="Genomic_DNA"/>
</dbReference>
<feature type="region of interest" description="Disordered" evidence="1">
    <location>
        <begin position="607"/>
        <end position="647"/>
    </location>
</feature>
<gene>
    <name evidence="3" type="ORF">HYH03_013721</name>
</gene>
<keyword evidence="2" id="KW-0472">Membrane</keyword>
<feature type="transmembrane region" description="Helical" evidence="2">
    <location>
        <begin position="191"/>
        <end position="213"/>
    </location>
</feature>
<feature type="region of interest" description="Disordered" evidence="1">
    <location>
        <begin position="289"/>
        <end position="327"/>
    </location>
</feature>
<feature type="transmembrane region" description="Helical" evidence="2">
    <location>
        <begin position="781"/>
        <end position="799"/>
    </location>
</feature>
<feature type="transmembrane region" description="Helical" evidence="2">
    <location>
        <begin position="836"/>
        <end position="857"/>
    </location>
</feature>
<feature type="compositionally biased region" description="Acidic residues" evidence="1">
    <location>
        <begin position="311"/>
        <end position="327"/>
    </location>
</feature>
<feature type="transmembrane region" description="Helical" evidence="2">
    <location>
        <begin position="702"/>
        <end position="719"/>
    </location>
</feature>
<feature type="transmembrane region" description="Helical" evidence="2">
    <location>
        <begin position="166"/>
        <end position="184"/>
    </location>
</feature>
<keyword evidence="2" id="KW-0812">Transmembrane</keyword>
<feature type="region of interest" description="Disordered" evidence="1">
    <location>
        <begin position="919"/>
        <end position="1012"/>
    </location>
</feature>
<feature type="compositionally biased region" description="Pro residues" evidence="1">
    <location>
        <begin position="376"/>
        <end position="394"/>
    </location>
</feature>
<evidence type="ECO:0000256" key="1">
    <source>
        <dbReference type="SAM" id="MobiDB-lite"/>
    </source>
</evidence>
<protein>
    <submittedName>
        <fullName evidence="3">Uncharacterized protein</fullName>
    </submittedName>
</protein>
<feature type="compositionally biased region" description="Pro residues" evidence="1">
    <location>
        <begin position="937"/>
        <end position="949"/>
    </location>
</feature>
<keyword evidence="4" id="KW-1185">Reference proteome</keyword>